<dbReference type="InterPro" id="IPR017552">
    <property type="entry name" value="PHI/rmpB"/>
</dbReference>
<name>A0ABY6ZE53_9BACL</name>
<dbReference type="CDD" id="cd05005">
    <property type="entry name" value="SIS_PHI"/>
    <property type="match status" value="1"/>
</dbReference>
<dbReference type="PROSITE" id="PS51464">
    <property type="entry name" value="SIS"/>
    <property type="match status" value="1"/>
</dbReference>
<reference evidence="3" key="1">
    <citation type="submission" date="2022-08" db="EMBL/GenBank/DDBJ databases">
        <title>Alicyclobacillus fastidiosus DSM 17978, complete genome.</title>
        <authorList>
            <person name="Wang Q."/>
            <person name="Cai R."/>
            <person name="Wang Z."/>
        </authorList>
    </citation>
    <scope>NUCLEOTIDE SEQUENCE</scope>
    <source>
        <strain evidence="3">DSM 17978</strain>
    </source>
</reference>
<evidence type="ECO:0000259" key="2">
    <source>
        <dbReference type="PROSITE" id="PS51464"/>
    </source>
</evidence>
<sequence>MNDIETIVNEIESVLRHLDTDHVNDIAASLLQAPRIFVVGEGRSGLMGRAFAMRLMHLGATSYVVGETITPAIQEHDVLVAISGSGKTEQVVRVSEKAKSVGAVVVAVSANALSNLAAVADRLLLIPAATKYQVAHELGSVQPLGSLFDQCVHVALDAICLRYAAATRENNGSAFARHSNME</sequence>
<dbReference type="PANTHER" id="PTHR43443">
    <property type="entry name" value="3-HEXULOSE-6-PHOSPHATE ISOMERASE"/>
    <property type="match status" value="1"/>
</dbReference>
<gene>
    <name evidence="3" type="primary">hxlB</name>
    <name evidence="3" type="ORF">NZD89_23105</name>
</gene>
<comment type="similarity">
    <text evidence="1">Belongs to the SIS family. PHI subfamily.</text>
</comment>
<dbReference type="InterPro" id="IPR001347">
    <property type="entry name" value="SIS_dom"/>
</dbReference>
<proteinExistence type="inferred from homology"/>
<evidence type="ECO:0000313" key="4">
    <source>
        <dbReference type="Proteomes" id="UP001164761"/>
    </source>
</evidence>
<dbReference type="NCBIfam" id="TIGR03127">
    <property type="entry name" value="RuMP_HxlB"/>
    <property type="match status" value="1"/>
</dbReference>
<feature type="domain" description="SIS" evidence="2">
    <location>
        <begin position="26"/>
        <end position="169"/>
    </location>
</feature>
<accession>A0ABY6ZE53</accession>
<evidence type="ECO:0000256" key="1">
    <source>
        <dbReference type="ARBA" id="ARBA00009235"/>
    </source>
</evidence>
<dbReference type="Pfam" id="PF01380">
    <property type="entry name" value="SIS"/>
    <property type="match status" value="1"/>
</dbReference>
<keyword evidence="4" id="KW-1185">Reference proteome</keyword>
<evidence type="ECO:0000313" key="3">
    <source>
        <dbReference type="EMBL" id="WAH41124.1"/>
    </source>
</evidence>
<dbReference type="InterPro" id="IPR046348">
    <property type="entry name" value="SIS_dom_sf"/>
</dbReference>
<dbReference type="PANTHER" id="PTHR43443:SF1">
    <property type="entry name" value="3-HEXULOSE-6-PHOSPHATE ISOMERASE"/>
    <property type="match status" value="1"/>
</dbReference>
<dbReference type="Proteomes" id="UP001164761">
    <property type="component" value="Chromosome"/>
</dbReference>
<dbReference type="Gene3D" id="3.40.50.10490">
    <property type="entry name" value="Glucose-6-phosphate isomerase like protein, domain 1"/>
    <property type="match status" value="1"/>
</dbReference>
<organism evidence="3 4">
    <name type="scientific">Alicyclobacillus fastidiosus</name>
    <dbReference type="NCBI Taxonomy" id="392011"/>
    <lineage>
        <taxon>Bacteria</taxon>
        <taxon>Bacillati</taxon>
        <taxon>Bacillota</taxon>
        <taxon>Bacilli</taxon>
        <taxon>Bacillales</taxon>
        <taxon>Alicyclobacillaceae</taxon>
        <taxon>Alicyclobacillus</taxon>
    </lineage>
</organism>
<protein>
    <submittedName>
        <fullName evidence="3">6-phospho-3-hexuloisomerase</fullName>
    </submittedName>
</protein>
<dbReference type="RefSeq" id="WP_268005023.1">
    <property type="nucleotide sequence ID" value="NZ_BSUT01000001.1"/>
</dbReference>
<dbReference type="SUPFAM" id="SSF53697">
    <property type="entry name" value="SIS domain"/>
    <property type="match status" value="1"/>
</dbReference>
<dbReference type="EMBL" id="CP104067">
    <property type="protein sequence ID" value="WAH41124.1"/>
    <property type="molecule type" value="Genomic_DNA"/>
</dbReference>